<sequence>MLQAGMTDVPEISDEWYRQVVEFADANPQPVQWFMGHFTEASIILLSLLWLLAAWSRLGGGPRDRALVLVTPVLVVLAYGGSEALKILVDQDRPCRLLTDLAIVADHCPPTGDWSFPSNHSTIAGALAAATLLLHRRLGWYAVPLAALAAFSRVYVGVHYPHDVVAGVLLGAVVVTAFTPLFTTPVADVLRRRTRRTEQPVPAPTDPARPSGR</sequence>
<evidence type="ECO:0000256" key="2">
    <source>
        <dbReference type="ARBA" id="ARBA00022475"/>
    </source>
</evidence>
<evidence type="ECO:0000256" key="4">
    <source>
        <dbReference type="ARBA" id="ARBA00022801"/>
    </source>
</evidence>
<dbReference type="OrthoDB" id="5243958at2"/>
<keyword evidence="6 8" id="KW-0472">Membrane</keyword>
<accession>A0A136PWY8</accession>
<protein>
    <recommendedName>
        <fullName evidence="9">Phosphatidic acid phosphatase type 2/haloperoxidase domain-containing protein</fullName>
    </recommendedName>
</protein>
<dbReference type="CDD" id="cd01610">
    <property type="entry name" value="PAP2_like"/>
    <property type="match status" value="1"/>
</dbReference>
<evidence type="ECO:0000256" key="8">
    <source>
        <dbReference type="SAM" id="Phobius"/>
    </source>
</evidence>
<evidence type="ECO:0000256" key="5">
    <source>
        <dbReference type="ARBA" id="ARBA00022989"/>
    </source>
</evidence>
<proteinExistence type="predicted"/>
<evidence type="ECO:0000259" key="9">
    <source>
        <dbReference type="SMART" id="SM00014"/>
    </source>
</evidence>
<evidence type="ECO:0000256" key="1">
    <source>
        <dbReference type="ARBA" id="ARBA00004651"/>
    </source>
</evidence>
<comment type="subcellular location">
    <subcellularLocation>
        <location evidence="1">Cell membrane</location>
        <topology evidence="1">Multi-pass membrane protein</topology>
    </subcellularLocation>
</comment>
<dbReference type="PANTHER" id="PTHR14969:SF62">
    <property type="entry name" value="DECAPRENYLPHOSPHORYL-5-PHOSPHORIBOSE PHOSPHATASE RV3807C-RELATED"/>
    <property type="match status" value="1"/>
</dbReference>
<keyword evidence="11" id="KW-1185">Reference proteome</keyword>
<evidence type="ECO:0000256" key="7">
    <source>
        <dbReference type="SAM" id="MobiDB-lite"/>
    </source>
</evidence>
<dbReference type="InterPro" id="IPR036938">
    <property type="entry name" value="PAP2/HPO_sf"/>
</dbReference>
<dbReference type="GO" id="GO:0005886">
    <property type="term" value="C:plasma membrane"/>
    <property type="evidence" value="ECO:0007669"/>
    <property type="project" value="UniProtKB-SubCell"/>
</dbReference>
<dbReference type="GO" id="GO:0016787">
    <property type="term" value="F:hydrolase activity"/>
    <property type="evidence" value="ECO:0007669"/>
    <property type="project" value="UniProtKB-KW"/>
</dbReference>
<gene>
    <name evidence="10" type="ORF">AWW66_06080</name>
</gene>
<reference evidence="10 11" key="1">
    <citation type="submission" date="2016-01" db="EMBL/GenBank/DDBJ databases">
        <title>Whole genome sequence and analysis of Micromonospora rosaria DSM 803, which can produce antibacterial substance rosamicin.</title>
        <authorList>
            <person name="Yang H."/>
            <person name="He X."/>
            <person name="Zhu D."/>
        </authorList>
    </citation>
    <scope>NUCLEOTIDE SEQUENCE [LARGE SCALE GENOMIC DNA]</scope>
    <source>
        <strain evidence="10 11">DSM 803</strain>
    </source>
</reference>
<comment type="caution">
    <text evidence="10">The sequence shown here is derived from an EMBL/GenBank/DDBJ whole genome shotgun (WGS) entry which is preliminary data.</text>
</comment>
<name>A0A136PWY8_9ACTN</name>
<dbReference type="Proteomes" id="UP000070620">
    <property type="component" value="Unassembled WGS sequence"/>
</dbReference>
<dbReference type="Pfam" id="PF01569">
    <property type="entry name" value="PAP2"/>
    <property type="match status" value="1"/>
</dbReference>
<keyword evidence="4" id="KW-0378">Hydrolase</keyword>
<dbReference type="PANTHER" id="PTHR14969">
    <property type="entry name" value="SPHINGOSINE-1-PHOSPHATE PHOSPHOHYDROLASE"/>
    <property type="match status" value="1"/>
</dbReference>
<feature type="domain" description="Phosphatidic acid phosphatase type 2/haloperoxidase" evidence="9">
    <location>
        <begin position="67"/>
        <end position="179"/>
    </location>
</feature>
<dbReference type="SUPFAM" id="SSF48317">
    <property type="entry name" value="Acid phosphatase/Vanadium-dependent haloperoxidase"/>
    <property type="match status" value="1"/>
</dbReference>
<evidence type="ECO:0000256" key="3">
    <source>
        <dbReference type="ARBA" id="ARBA00022692"/>
    </source>
</evidence>
<feature type="transmembrane region" description="Helical" evidence="8">
    <location>
        <begin position="138"/>
        <end position="158"/>
    </location>
</feature>
<keyword evidence="5 8" id="KW-1133">Transmembrane helix</keyword>
<dbReference type="AlphaFoldDB" id="A0A136PWY8"/>
<dbReference type="SMART" id="SM00014">
    <property type="entry name" value="acidPPc"/>
    <property type="match status" value="1"/>
</dbReference>
<keyword evidence="3 8" id="KW-0812">Transmembrane</keyword>
<dbReference type="Gene3D" id="1.20.144.10">
    <property type="entry name" value="Phosphatidic acid phosphatase type 2/haloperoxidase"/>
    <property type="match status" value="1"/>
</dbReference>
<feature type="transmembrane region" description="Helical" evidence="8">
    <location>
        <begin position="33"/>
        <end position="55"/>
    </location>
</feature>
<evidence type="ECO:0000313" key="10">
    <source>
        <dbReference type="EMBL" id="KXK62893.1"/>
    </source>
</evidence>
<dbReference type="InterPro" id="IPR000326">
    <property type="entry name" value="PAP2/HPO"/>
</dbReference>
<evidence type="ECO:0000313" key="11">
    <source>
        <dbReference type="Proteomes" id="UP000070620"/>
    </source>
</evidence>
<evidence type="ECO:0000256" key="6">
    <source>
        <dbReference type="ARBA" id="ARBA00023136"/>
    </source>
</evidence>
<dbReference type="EMBL" id="LRQV01000012">
    <property type="protein sequence ID" value="KXK62893.1"/>
    <property type="molecule type" value="Genomic_DNA"/>
</dbReference>
<keyword evidence="2" id="KW-1003">Cell membrane</keyword>
<organism evidence="10 11">
    <name type="scientific">Micromonospora rosaria</name>
    <dbReference type="NCBI Taxonomy" id="47874"/>
    <lineage>
        <taxon>Bacteria</taxon>
        <taxon>Bacillati</taxon>
        <taxon>Actinomycetota</taxon>
        <taxon>Actinomycetes</taxon>
        <taxon>Micromonosporales</taxon>
        <taxon>Micromonosporaceae</taxon>
        <taxon>Micromonospora</taxon>
    </lineage>
</organism>
<feature type="transmembrane region" description="Helical" evidence="8">
    <location>
        <begin position="164"/>
        <end position="187"/>
    </location>
</feature>
<feature type="region of interest" description="Disordered" evidence="7">
    <location>
        <begin position="193"/>
        <end position="213"/>
    </location>
</feature>